<dbReference type="EMBL" id="BAMD01000051">
    <property type="protein sequence ID" value="GAF04649.1"/>
    <property type="molecule type" value="Genomic_DNA"/>
</dbReference>
<organism evidence="1 2">
    <name type="scientific">Saccharicrinis fermentans DSM 9555 = JCM 21142</name>
    <dbReference type="NCBI Taxonomy" id="869213"/>
    <lineage>
        <taxon>Bacteria</taxon>
        <taxon>Pseudomonadati</taxon>
        <taxon>Bacteroidota</taxon>
        <taxon>Bacteroidia</taxon>
        <taxon>Marinilabiliales</taxon>
        <taxon>Marinilabiliaceae</taxon>
        <taxon>Saccharicrinis</taxon>
    </lineage>
</organism>
<name>W7YQG6_9BACT</name>
<dbReference type="AlphaFoldDB" id="W7YQG6"/>
<sequence length="68" mass="7701">MPHYYVNKNAQDNGDHEVHKEGCIFMPENHNKIDLGVFSNCKPAINAAKSHYNQVDGCFHCCLPCHKS</sequence>
<reference evidence="1 2" key="1">
    <citation type="journal article" date="2014" name="Genome Announc.">
        <title>Draft Genome Sequence of Cytophaga fermentans JCM 21142T, a Facultative Anaerobe Isolated from Marine Mud.</title>
        <authorList>
            <person name="Starns D."/>
            <person name="Oshima K."/>
            <person name="Suda W."/>
            <person name="Iino T."/>
            <person name="Yuki M."/>
            <person name="Inoue J."/>
            <person name="Kitamura K."/>
            <person name="Iida T."/>
            <person name="Darby A."/>
            <person name="Hattori M."/>
            <person name="Ohkuma M."/>
        </authorList>
    </citation>
    <scope>NUCLEOTIDE SEQUENCE [LARGE SCALE GENOMIC DNA]</scope>
    <source>
        <strain evidence="1 2">JCM 21142</strain>
    </source>
</reference>
<accession>W7YQG6</accession>
<evidence type="ECO:0000313" key="1">
    <source>
        <dbReference type="EMBL" id="GAF04649.1"/>
    </source>
</evidence>
<comment type="caution">
    <text evidence="1">The sequence shown here is derived from an EMBL/GenBank/DDBJ whole genome shotgun (WGS) entry which is preliminary data.</text>
</comment>
<gene>
    <name evidence="1" type="ORF">JCM21142_93361</name>
</gene>
<keyword evidence="2" id="KW-1185">Reference proteome</keyword>
<dbReference type="Proteomes" id="UP000019402">
    <property type="component" value="Unassembled WGS sequence"/>
</dbReference>
<proteinExistence type="predicted"/>
<protein>
    <submittedName>
        <fullName evidence="1">Uncharacterized protein</fullName>
    </submittedName>
</protein>
<dbReference type="eggNOG" id="ENOG50332YU">
    <property type="taxonomic scope" value="Bacteria"/>
</dbReference>
<evidence type="ECO:0000313" key="2">
    <source>
        <dbReference type="Proteomes" id="UP000019402"/>
    </source>
</evidence>